<dbReference type="RefSeq" id="WP_089413128.1">
    <property type="nucleotide sequence ID" value="NZ_FZQA01000008.1"/>
</dbReference>
<dbReference type="Pfam" id="PF04255">
    <property type="entry name" value="DUF433"/>
    <property type="match status" value="1"/>
</dbReference>
<proteinExistence type="predicted"/>
<dbReference type="AlphaFoldDB" id="A0A239PYN6"/>
<name>A0A239PYN6_9PROT</name>
<sequence>MKAEIFPRITIDPEVCFGKPTIRGLRVRVSDILDMLAAGATREEILKDFPYLEEGDITAALAYAARAADNKIAFAAE</sequence>
<protein>
    <submittedName>
        <fullName evidence="1">Uncharacterized conserved protein, DUF433 family</fullName>
    </submittedName>
</protein>
<dbReference type="Gene3D" id="1.10.10.10">
    <property type="entry name" value="Winged helix-like DNA-binding domain superfamily/Winged helix DNA-binding domain"/>
    <property type="match status" value="1"/>
</dbReference>
<dbReference type="Proteomes" id="UP000198346">
    <property type="component" value="Unassembled WGS sequence"/>
</dbReference>
<dbReference type="InterPro" id="IPR036388">
    <property type="entry name" value="WH-like_DNA-bd_sf"/>
</dbReference>
<reference evidence="1 2" key="1">
    <citation type="submission" date="2017-07" db="EMBL/GenBank/DDBJ databases">
        <authorList>
            <person name="Sun Z.S."/>
            <person name="Albrecht U."/>
            <person name="Echele G."/>
            <person name="Lee C.C."/>
        </authorList>
    </citation>
    <scope>NUCLEOTIDE SEQUENCE [LARGE SCALE GENOMIC DNA]</scope>
    <source>
        <strain evidence="1 2">CGMCC 1.12710</strain>
    </source>
</reference>
<evidence type="ECO:0000313" key="2">
    <source>
        <dbReference type="Proteomes" id="UP000198346"/>
    </source>
</evidence>
<dbReference type="InterPro" id="IPR007367">
    <property type="entry name" value="DUF433"/>
</dbReference>
<dbReference type="InterPro" id="IPR009057">
    <property type="entry name" value="Homeodomain-like_sf"/>
</dbReference>
<accession>A0A239PYN6</accession>
<evidence type="ECO:0000313" key="1">
    <source>
        <dbReference type="EMBL" id="SNT75364.1"/>
    </source>
</evidence>
<dbReference type="EMBL" id="FZQA01000008">
    <property type="protein sequence ID" value="SNT75364.1"/>
    <property type="molecule type" value="Genomic_DNA"/>
</dbReference>
<organism evidence="1 2">
    <name type="scientific">Amphiplicatus metriothermophilus</name>
    <dbReference type="NCBI Taxonomy" id="1519374"/>
    <lineage>
        <taxon>Bacteria</taxon>
        <taxon>Pseudomonadati</taxon>
        <taxon>Pseudomonadota</taxon>
        <taxon>Alphaproteobacteria</taxon>
        <taxon>Parvularculales</taxon>
        <taxon>Parvularculaceae</taxon>
        <taxon>Amphiplicatus</taxon>
    </lineage>
</organism>
<keyword evidence="2" id="KW-1185">Reference proteome</keyword>
<dbReference type="SUPFAM" id="SSF46689">
    <property type="entry name" value="Homeodomain-like"/>
    <property type="match status" value="1"/>
</dbReference>
<dbReference type="PANTHER" id="PTHR34849">
    <property type="entry name" value="SSL5025 PROTEIN"/>
    <property type="match status" value="1"/>
</dbReference>
<dbReference type="OrthoDB" id="200074at2"/>
<gene>
    <name evidence="1" type="ORF">SAMN06297382_2700</name>
</gene>
<dbReference type="PANTHER" id="PTHR34849:SF3">
    <property type="entry name" value="SSR2962 PROTEIN"/>
    <property type="match status" value="1"/>
</dbReference>